<dbReference type="NCBIfam" id="TIGR00096">
    <property type="entry name" value="16S rRNA (cytidine(1402)-2'-O)-methyltransferase"/>
    <property type="match status" value="1"/>
</dbReference>
<keyword evidence="5 6" id="KW-0949">S-adenosyl-L-methionine</keyword>
<evidence type="ECO:0000256" key="5">
    <source>
        <dbReference type="ARBA" id="ARBA00022691"/>
    </source>
</evidence>
<reference evidence="8" key="1">
    <citation type="journal article" date="2021" name="bioRxiv">
        <title>Unraveling nitrogen, sulfur and carbon metabolic pathways and microbial community transcriptional responses to substrate deprivation and toxicity stresses in a bioreactor mimicking anoxic brackish coastal sediment conditions.</title>
        <authorList>
            <person name="Martins P.D."/>
            <person name="Echeveste M.J."/>
            <person name="Arshad A."/>
            <person name="Kurth J."/>
            <person name="Ouboter H."/>
            <person name="Jetten M.S.M."/>
            <person name="Welte C.U."/>
        </authorList>
    </citation>
    <scope>NUCLEOTIDE SEQUENCE</scope>
    <source>
        <strain evidence="8">MAG_39</strain>
    </source>
</reference>
<evidence type="ECO:0000256" key="4">
    <source>
        <dbReference type="ARBA" id="ARBA00022679"/>
    </source>
</evidence>
<evidence type="ECO:0000259" key="7">
    <source>
        <dbReference type="Pfam" id="PF00590"/>
    </source>
</evidence>
<dbReference type="SUPFAM" id="SSF53790">
    <property type="entry name" value="Tetrapyrrole methylase"/>
    <property type="match status" value="1"/>
</dbReference>
<dbReference type="Proteomes" id="UP000705867">
    <property type="component" value="Unassembled WGS sequence"/>
</dbReference>
<keyword evidence="3 6" id="KW-0489">Methyltransferase</keyword>
<dbReference type="InterPro" id="IPR018063">
    <property type="entry name" value="SAM_MeTrfase_RsmI_CS"/>
</dbReference>
<dbReference type="HAMAP" id="MF_01877">
    <property type="entry name" value="16SrRNA_methyltr_I"/>
    <property type="match status" value="1"/>
</dbReference>
<dbReference type="AlphaFoldDB" id="A0A953SHB6"/>
<dbReference type="GO" id="GO:0070677">
    <property type="term" value="F:rRNA (cytosine-2'-O-)-methyltransferase activity"/>
    <property type="evidence" value="ECO:0007669"/>
    <property type="project" value="UniProtKB-UniRule"/>
</dbReference>
<reference evidence="8" key="2">
    <citation type="submission" date="2021-08" db="EMBL/GenBank/DDBJ databases">
        <authorList>
            <person name="Dalcin Martins P."/>
        </authorList>
    </citation>
    <scope>NUCLEOTIDE SEQUENCE</scope>
    <source>
        <strain evidence="8">MAG_39</strain>
    </source>
</reference>
<evidence type="ECO:0000313" key="9">
    <source>
        <dbReference type="Proteomes" id="UP000705867"/>
    </source>
</evidence>
<evidence type="ECO:0000256" key="6">
    <source>
        <dbReference type="HAMAP-Rule" id="MF_01877"/>
    </source>
</evidence>
<dbReference type="PANTHER" id="PTHR46111:SF1">
    <property type="entry name" value="RIBOSOMAL RNA SMALL SUBUNIT METHYLTRANSFERASE I"/>
    <property type="match status" value="1"/>
</dbReference>
<keyword evidence="4 6" id="KW-0808">Transferase</keyword>
<dbReference type="FunFam" id="3.30.950.10:FF:000002">
    <property type="entry name" value="Ribosomal RNA small subunit methyltransferase I"/>
    <property type="match status" value="1"/>
</dbReference>
<feature type="domain" description="Tetrapyrrole methylase" evidence="7">
    <location>
        <begin position="4"/>
        <end position="203"/>
    </location>
</feature>
<comment type="caution">
    <text evidence="8">The sequence shown here is derived from an EMBL/GenBank/DDBJ whole genome shotgun (WGS) entry which is preliminary data.</text>
</comment>
<dbReference type="CDD" id="cd11648">
    <property type="entry name" value="RsmI"/>
    <property type="match status" value="1"/>
</dbReference>
<gene>
    <name evidence="6 8" type="primary">rsmI</name>
    <name evidence="8" type="ORF">K8I29_16510</name>
</gene>
<keyword evidence="2 6" id="KW-0698">rRNA processing</keyword>
<dbReference type="FunFam" id="3.40.1010.10:FF:000007">
    <property type="entry name" value="Ribosomal RNA small subunit methyltransferase I"/>
    <property type="match status" value="1"/>
</dbReference>
<dbReference type="PROSITE" id="PS01296">
    <property type="entry name" value="RSMI"/>
    <property type="match status" value="1"/>
</dbReference>
<dbReference type="GO" id="GO:0005737">
    <property type="term" value="C:cytoplasm"/>
    <property type="evidence" value="ECO:0007669"/>
    <property type="project" value="UniProtKB-SubCell"/>
</dbReference>
<accession>A0A953SHB6</accession>
<evidence type="ECO:0000256" key="2">
    <source>
        <dbReference type="ARBA" id="ARBA00022552"/>
    </source>
</evidence>
<dbReference type="Gene3D" id="3.40.1010.10">
    <property type="entry name" value="Cobalt-precorrin-4 Transmethylase, Domain 1"/>
    <property type="match status" value="1"/>
</dbReference>
<comment type="similarity">
    <text evidence="6">Belongs to the methyltransferase superfamily. RsmI family.</text>
</comment>
<evidence type="ECO:0000256" key="3">
    <source>
        <dbReference type="ARBA" id="ARBA00022603"/>
    </source>
</evidence>
<comment type="function">
    <text evidence="6">Catalyzes the 2'-O-methylation of the ribose of cytidine 1402 (C1402) in 16S rRNA.</text>
</comment>
<dbReference type="PANTHER" id="PTHR46111">
    <property type="entry name" value="RIBOSOMAL RNA SMALL SUBUNIT METHYLTRANSFERASE I"/>
    <property type="match status" value="1"/>
</dbReference>
<protein>
    <recommendedName>
        <fullName evidence="6">Ribosomal RNA small subunit methyltransferase I</fullName>
        <ecNumber evidence="6">2.1.1.198</ecNumber>
    </recommendedName>
    <alternativeName>
        <fullName evidence="6">16S rRNA 2'-O-ribose C1402 methyltransferase</fullName>
    </alternativeName>
    <alternativeName>
        <fullName evidence="6">rRNA (cytidine-2'-O-)-methyltransferase RsmI</fullName>
    </alternativeName>
</protein>
<keyword evidence="1 6" id="KW-0963">Cytoplasm</keyword>
<dbReference type="InterPro" id="IPR035996">
    <property type="entry name" value="4pyrrol_Methylase_sf"/>
</dbReference>
<dbReference type="Pfam" id="PF00590">
    <property type="entry name" value="TP_methylase"/>
    <property type="match status" value="1"/>
</dbReference>
<dbReference type="InterPro" id="IPR000878">
    <property type="entry name" value="4pyrrol_Mease"/>
</dbReference>
<dbReference type="PIRSF" id="PIRSF005917">
    <property type="entry name" value="MTase_YraL"/>
    <property type="match status" value="1"/>
</dbReference>
<proteinExistence type="inferred from homology"/>
<comment type="subcellular location">
    <subcellularLocation>
        <location evidence="6">Cytoplasm</location>
    </subcellularLocation>
</comment>
<dbReference type="EC" id="2.1.1.198" evidence="6"/>
<name>A0A953SHB6_9BACT</name>
<dbReference type="InterPro" id="IPR014776">
    <property type="entry name" value="4pyrrole_Mease_sub2"/>
</dbReference>
<sequence length="273" mass="30391">MPGTLYIVSTPIGNLEDITLRALRVLKEVDLIAAEDTRHSLKLLHRYGIVKPIISYWSEKEKVRAEEILEKLLSGKSVALVSDAGTPGISDPGEVLIQRAIEEGVALVPIPGPSAFVAALSVSGLSTEEFTFIGFLPPKTVRRQKKLREVMLEPRTLVFYEAPHRLLDTLSDMKDVFGERRAVVMKEITKMHEAVVRGVLPEVISSLKTSVIAGEYVIMVEGRTRESADIEEALGEIRALMKKGKGRKEAVKQVAEEYGFSRKELYDRSLYDT</sequence>
<dbReference type="Gene3D" id="3.30.950.10">
    <property type="entry name" value="Methyltransferase, Cobalt-precorrin-4 Transmethylase, Domain 2"/>
    <property type="match status" value="1"/>
</dbReference>
<evidence type="ECO:0000256" key="1">
    <source>
        <dbReference type="ARBA" id="ARBA00022490"/>
    </source>
</evidence>
<dbReference type="InterPro" id="IPR014777">
    <property type="entry name" value="4pyrrole_Mease_sub1"/>
</dbReference>
<comment type="catalytic activity">
    <reaction evidence="6">
        <text>cytidine(1402) in 16S rRNA + S-adenosyl-L-methionine = 2'-O-methylcytidine(1402) in 16S rRNA + S-adenosyl-L-homocysteine + H(+)</text>
        <dbReference type="Rhea" id="RHEA:42924"/>
        <dbReference type="Rhea" id="RHEA-COMP:10285"/>
        <dbReference type="Rhea" id="RHEA-COMP:10286"/>
        <dbReference type="ChEBI" id="CHEBI:15378"/>
        <dbReference type="ChEBI" id="CHEBI:57856"/>
        <dbReference type="ChEBI" id="CHEBI:59789"/>
        <dbReference type="ChEBI" id="CHEBI:74495"/>
        <dbReference type="ChEBI" id="CHEBI:82748"/>
        <dbReference type="EC" id="2.1.1.198"/>
    </reaction>
</comment>
<dbReference type="EMBL" id="JAIOIV010000127">
    <property type="protein sequence ID" value="MBZ0157799.1"/>
    <property type="molecule type" value="Genomic_DNA"/>
</dbReference>
<organism evidence="8 9">
    <name type="scientific">Candidatus Nitrobium versatile</name>
    <dbReference type="NCBI Taxonomy" id="2884831"/>
    <lineage>
        <taxon>Bacteria</taxon>
        <taxon>Pseudomonadati</taxon>
        <taxon>Nitrospirota</taxon>
        <taxon>Nitrospiria</taxon>
        <taxon>Nitrospirales</taxon>
        <taxon>Nitrospiraceae</taxon>
        <taxon>Candidatus Nitrobium</taxon>
    </lineage>
</organism>
<evidence type="ECO:0000313" key="8">
    <source>
        <dbReference type="EMBL" id="MBZ0157799.1"/>
    </source>
</evidence>
<dbReference type="InterPro" id="IPR008189">
    <property type="entry name" value="rRNA_ssu_MeTfrase_I"/>
</dbReference>